<dbReference type="Proteomes" id="UP000291343">
    <property type="component" value="Unassembled WGS sequence"/>
</dbReference>
<organism evidence="2 3">
    <name type="scientific">Laodelphax striatellus</name>
    <name type="common">Small brown planthopper</name>
    <name type="synonym">Delphax striatella</name>
    <dbReference type="NCBI Taxonomy" id="195883"/>
    <lineage>
        <taxon>Eukaryota</taxon>
        <taxon>Metazoa</taxon>
        <taxon>Ecdysozoa</taxon>
        <taxon>Arthropoda</taxon>
        <taxon>Hexapoda</taxon>
        <taxon>Insecta</taxon>
        <taxon>Pterygota</taxon>
        <taxon>Neoptera</taxon>
        <taxon>Paraneoptera</taxon>
        <taxon>Hemiptera</taxon>
        <taxon>Auchenorrhyncha</taxon>
        <taxon>Fulgoroidea</taxon>
        <taxon>Delphacidae</taxon>
        <taxon>Criomorphinae</taxon>
        <taxon>Laodelphax</taxon>
    </lineage>
</organism>
<dbReference type="GO" id="GO:0012505">
    <property type="term" value="C:endomembrane system"/>
    <property type="evidence" value="ECO:0007669"/>
    <property type="project" value="TreeGrafter"/>
</dbReference>
<dbReference type="GO" id="GO:0007346">
    <property type="term" value="P:regulation of mitotic cell cycle"/>
    <property type="evidence" value="ECO:0007669"/>
    <property type="project" value="TreeGrafter"/>
</dbReference>
<proteinExistence type="inferred from homology"/>
<dbReference type="SMR" id="A0A482XM56"/>
<comment type="caution">
    <text evidence="2">The sequence shown here is derived from an EMBL/GenBank/DDBJ whole genome shotgun (WGS) entry which is preliminary data.</text>
</comment>
<evidence type="ECO:0000256" key="1">
    <source>
        <dbReference type="ARBA" id="ARBA00007478"/>
    </source>
</evidence>
<gene>
    <name evidence="2" type="ORF">LSTR_LSTR014644</name>
</gene>
<dbReference type="InterPro" id="IPR008491">
    <property type="entry name" value="CDK5RAP3"/>
</dbReference>
<dbReference type="FunCoup" id="A0A482XM56">
    <property type="interactions" value="1565"/>
</dbReference>
<dbReference type="PANTHER" id="PTHR14894:SF0">
    <property type="entry name" value="CDK5 REGULATORY SUBUNIT-ASSOCIATED PROTEIN 3"/>
    <property type="match status" value="1"/>
</dbReference>
<accession>A0A482XM56</accession>
<dbReference type="PANTHER" id="PTHR14894">
    <property type="entry name" value="CDK5 REGULATORY SUBUNIT-ASSOCIATED PROTEIN 3"/>
    <property type="match status" value="1"/>
</dbReference>
<dbReference type="STRING" id="195883.A0A482XM56"/>
<evidence type="ECO:0000313" key="2">
    <source>
        <dbReference type="EMBL" id="RZF46398.1"/>
    </source>
</evidence>
<dbReference type="EMBL" id="QKKF02006326">
    <property type="protein sequence ID" value="RZF46398.1"/>
    <property type="molecule type" value="Genomic_DNA"/>
</dbReference>
<protein>
    <recommendedName>
        <fullName evidence="4">CDK5 regulatory subunit-associated protein 3</fullName>
    </recommendedName>
</protein>
<dbReference type="OrthoDB" id="340432at2759"/>
<evidence type="ECO:0000313" key="3">
    <source>
        <dbReference type="Proteomes" id="UP000291343"/>
    </source>
</evidence>
<reference evidence="2 3" key="1">
    <citation type="journal article" date="2017" name="Gigascience">
        <title>Genome sequence of the small brown planthopper, Laodelphax striatellus.</title>
        <authorList>
            <person name="Zhu J."/>
            <person name="Jiang F."/>
            <person name="Wang X."/>
            <person name="Yang P."/>
            <person name="Bao Y."/>
            <person name="Zhao W."/>
            <person name="Wang W."/>
            <person name="Lu H."/>
            <person name="Wang Q."/>
            <person name="Cui N."/>
            <person name="Li J."/>
            <person name="Chen X."/>
            <person name="Luo L."/>
            <person name="Yu J."/>
            <person name="Kang L."/>
            <person name="Cui F."/>
        </authorList>
    </citation>
    <scope>NUCLEOTIDE SEQUENCE [LARGE SCALE GENOMIC DNA]</scope>
    <source>
        <strain evidence="2">Lst14</strain>
    </source>
</reference>
<evidence type="ECO:0008006" key="4">
    <source>
        <dbReference type="Google" id="ProtNLM"/>
    </source>
</evidence>
<sequence>MLEQDIPIDIHTNKLYEWLLSRRHCSADWQKKAMIIREKINNAIQDMPNHAEITKLLSGTYINKFHCDRIVELLRETEADTKNMFGRYGSQRMKDWLEIISLYEQDGVYLSEAANQLIKNVKYEVPNFKKQIAKCNSLKEECDKKELDYNKHENTARHDLESFMKQLGVKSNNTRKMKKELINRLSQLPEVYDKITKEVKNLKKVIEYHSALLGHTNPNFDKNSSVPIIKYIIETGNTTTYQYLYGEKPKQIIEPKLLIEIDYGVSLEESGIEVECDIGGGDDKNTDSGVAEGKHALTLLDNPETRTEFINELLELESFVKMRLLEMQSESISMLVSNNQLQETTENVASMLDSIIVIKQLITDPSTTDLHNIKHSPRYVDKILLKLENKYNVVEKTIASREAVHERGLQAIEKDISKKYKGRPVNLMGGVATL</sequence>
<dbReference type="AlphaFoldDB" id="A0A482XM56"/>
<name>A0A482XM56_LAOST</name>
<comment type="similarity">
    <text evidence="1">Belongs to the CDK5RAP3 family.</text>
</comment>
<dbReference type="InParanoid" id="A0A482XM56"/>
<dbReference type="Pfam" id="PF05600">
    <property type="entry name" value="CDK5RAP3"/>
    <property type="match status" value="2"/>
</dbReference>
<keyword evidence="3" id="KW-1185">Reference proteome</keyword>